<evidence type="ECO:0000256" key="13">
    <source>
        <dbReference type="ARBA" id="ARBA00033999"/>
    </source>
</evidence>
<keyword evidence="8" id="KW-0274">FAD</keyword>
<dbReference type="InterPro" id="IPR052219">
    <property type="entry name" value="Photolyase_Class-2"/>
</dbReference>
<proteinExistence type="inferred from homology"/>
<dbReference type="PROSITE" id="PS51645">
    <property type="entry name" value="PHR_CRY_ALPHA_BETA"/>
    <property type="match status" value="1"/>
</dbReference>
<evidence type="ECO:0000256" key="6">
    <source>
        <dbReference type="ARBA" id="ARBA00022630"/>
    </source>
</evidence>
<comment type="cofactor">
    <cofactor evidence="1">
        <name>(6R)-5,10-methylene-5,6,7,8-tetrahydrofolate</name>
        <dbReference type="ChEBI" id="CHEBI:15636"/>
    </cofactor>
</comment>
<dbReference type="FunFam" id="1.25.40.80:FF:000004">
    <property type="entry name" value="Deoxyribodipyrimidine photolyase"/>
    <property type="match status" value="1"/>
</dbReference>
<evidence type="ECO:0000313" key="16">
    <source>
        <dbReference type="Proteomes" id="UP000008701"/>
    </source>
</evidence>
<keyword evidence="16" id="KW-1185">Reference proteome</keyword>
<dbReference type="PANTHER" id="PTHR10211:SF0">
    <property type="entry name" value="DEOXYRIBODIPYRIMIDINE PHOTO-LYASE"/>
    <property type="match status" value="1"/>
</dbReference>
<evidence type="ECO:0000256" key="2">
    <source>
        <dbReference type="ARBA" id="ARBA00001974"/>
    </source>
</evidence>
<dbReference type="Gene3D" id="3.40.50.620">
    <property type="entry name" value="HUPs"/>
    <property type="match status" value="1"/>
</dbReference>
<dbReference type="InterPro" id="IPR032673">
    <property type="entry name" value="DNA_photolyase_2_CS"/>
</dbReference>
<name>A1BHU7_CHLPD</name>
<comment type="catalytic activity">
    <reaction evidence="13">
        <text>cyclobutadipyrimidine (in DNA) = 2 pyrimidine residues (in DNA).</text>
        <dbReference type="EC" id="4.1.99.3"/>
    </reaction>
</comment>
<dbReference type="SUPFAM" id="SSF52425">
    <property type="entry name" value="Cryptochrome/photolyase, N-terminal domain"/>
    <property type="match status" value="1"/>
</dbReference>
<evidence type="ECO:0000256" key="8">
    <source>
        <dbReference type="ARBA" id="ARBA00022827"/>
    </source>
</evidence>
<evidence type="ECO:0000256" key="5">
    <source>
        <dbReference type="ARBA" id="ARBA00014046"/>
    </source>
</evidence>
<evidence type="ECO:0000256" key="1">
    <source>
        <dbReference type="ARBA" id="ARBA00001932"/>
    </source>
</evidence>
<dbReference type="KEGG" id="cph:Cpha266_1961"/>
<dbReference type="GO" id="GO:0009650">
    <property type="term" value="P:UV protection"/>
    <property type="evidence" value="ECO:0007669"/>
    <property type="project" value="UniProtKB-ARBA"/>
</dbReference>
<evidence type="ECO:0000313" key="15">
    <source>
        <dbReference type="EMBL" id="ABL65974.1"/>
    </source>
</evidence>
<evidence type="ECO:0000256" key="4">
    <source>
        <dbReference type="ARBA" id="ARBA00013149"/>
    </source>
</evidence>
<dbReference type="InterPro" id="IPR006050">
    <property type="entry name" value="DNA_photolyase_N"/>
</dbReference>
<dbReference type="InterPro" id="IPR036155">
    <property type="entry name" value="Crypto/Photolyase_N_sf"/>
</dbReference>
<dbReference type="InterPro" id="IPR008148">
    <property type="entry name" value="DNA_photolyase_2"/>
</dbReference>
<dbReference type="Gene3D" id="1.25.40.80">
    <property type="match status" value="1"/>
</dbReference>
<organism evidence="15 16">
    <name type="scientific">Chlorobium phaeobacteroides (strain DSM 266 / SMG 266 / 2430)</name>
    <dbReference type="NCBI Taxonomy" id="290317"/>
    <lineage>
        <taxon>Bacteria</taxon>
        <taxon>Pseudomonadati</taxon>
        <taxon>Chlorobiota</taxon>
        <taxon>Chlorobiia</taxon>
        <taxon>Chlorobiales</taxon>
        <taxon>Chlorobiaceae</taxon>
        <taxon>Chlorobium/Pelodictyon group</taxon>
        <taxon>Chlorobium</taxon>
    </lineage>
</organism>
<dbReference type="PANTHER" id="PTHR10211">
    <property type="entry name" value="DEOXYRIBODIPYRIMIDINE PHOTOLYASE"/>
    <property type="match status" value="1"/>
</dbReference>
<keyword evidence="7" id="KW-0227">DNA damage</keyword>
<keyword evidence="6" id="KW-0285">Flavoprotein</keyword>
<accession>A1BHU7</accession>
<dbReference type="eggNOG" id="COG0415">
    <property type="taxonomic scope" value="Bacteria"/>
</dbReference>
<dbReference type="GO" id="GO:0000719">
    <property type="term" value="P:photoreactive repair"/>
    <property type="evidence" value="ECO:0007669"/>
    <property type="project" value="TreeGrafter"/>
</dbReference>
<dbReference type="Gene3D" id="1.10.579.10">
    <property type="entry name" value="DNA Cyclobutane Dipyrimidine Photolyase, subunit A, domain 3"/>
    <property type="match status" value="1"/>
</dbReference>
<dbReference type="NCBIfam" id="TIGR00591">
    <property type="entry name" value="phr2"/>
    <property type="match status" value="1"/>
</dbReference>
<evidence type="ECO:0000256" key="3">
    <source>
        <dbReference type="ARBA" id="ARBA00006409"/>
    </source>
</evidence>
<evidence type="ECO:0000256" key="7">
    <source>
        <dbReference type="ARBA" id="ARBA00022763"/>
    </source>
</evidence>
<evidence type="ECO:0000256" key="11">
    <source>
        <dbReference type="ARBA" id="ARBA00023239"/>
    </source>
</evidence>
<comment type="cofactor">
    <cofactor evidence="2">
        <name>FAD</name>
        <dbReference type="ChEBI" id="CHEBI:57692"/>
    </cofactor>
</comment>
<gene>
    <name evidence="15" type="ordered locus">Cpha266_1961</name>
</gene>
<keyword evidence="10" id="KW-0234">DNA repair</keyword>
<dbReference type="PROSITE" id="PS01083">
    <property type="entry name" value="DNA_PHOTOLYASES_2_1"/>
    <property type="match status" value="1"/>
</dbReference>
<dbReference type="InterPro" id="IPR014729">
    <property type="entry name" value="Rossmann-like_a/b/a_fold"/>
</dbReference>
<dbReference type="Proteomes" id="UP000008701">
    <property type="component" value="Chromosome"/>
</dbReference>
<sequence>MSEHRLTQKQNALMIDPRRTRVLNSCSDKPGAVIYWMSRDQRLNHNWALLFAREKAARKGQPLVVVFALAPSFLDAPFRHYDFMLKGLEETSKALERINIPFMLLEGEPDTEISRYACQSEAGAVVTDFSPLNISRNWKKKAADILDIPLYEVDAHNIVPCWYASDKQEYAARTLRPKLQARLDEFLVPFPTILPLPAPHVHHRSPDWKQVRERLQKDRSVPPVNRIAPGETAAAESLENFIKSRLSGYATARNDPNSNALSQLSPYLHFGQISAQHVALRVAESRAPQKDKTAFLEELIIRRELSDNFCNYNPSYDRFEGIPAWAKQTLLLHGQDKREYLYTIDVFEKAATHDKLWNAAQSELVQSGKIHGYMRMYWAKKILEWSSSPPEAFEMAIYLNDRYALDGRDPNGYAGVAWSIGGLHDRPWFERPVYGNIRYMNASGCRRKFDVERYISRFREPATLFPNA</sequence>
<protein>
    <recommendedName>
        <fullName evidence="5">Deoxyribodipyrimidine photo-lyase</fullName>
        <ecNumber evidence="4">4.1.99.3</ecNumber>
    </recommendedName>
    <alternativeName>
        <fullName evidence="12">DNA photolyase</fullName>
    </alternativeName>
</protein>
<dbReference type="GO" id="GO:0003677">
    <property type="term" value="F:DNA binding"/>
    <property type="evidence" value="ECO:0007669"/>
    <property type="project" value="UniProtKB-KW"/>
</dbReference>
<dbReference type="InterPro" id="IPR036134">
    <property type="entry name" value="Crypto/Photolyase_FAD-like_sf"/>
</dbReference>
<dbReference type="HOGENOM" id="CLU_026342_2_1_10"/>
<keyword evidence="9" id="KW-0238">DNA-binding</keyword>
<dbReference type="SUPFAM" id="SSF48173">
    <property type="entry name" value="Cryptochrome/photolyase FAD-binding domain"/>
    <property type="match status" value="1"/>
</dbReference>
<dbReference type="AlphaFoldDB" id="A1BHU7"/>
<evidence type="ECO:0000256" key="10">
    <source>
        <dbReference type="ARBA" id="ARBA00023204"/>
    </source>
</evidence>
<comment type="similarity">
    <text evidence="3">Belongs to the DNA photolyase class-2 family.</text>
</comment>
<evidence type="ECO:0000259" key="14">
    <source>
        <dbReference type="PROSITE" id="PS51645"/>
    </source>
</evidence>
<feature type="domain" description="Photolyase/cryptochrome alpha/beta" evidence="14">
    <location>
        <begin position="31"/>
        <end position="161"/>
    </location>
</feature>
<dbReference type="GO" id="GO:0003904">
    <property type="term" value="F:deoxyribodipyrimidine photo-lyase activity"/>
    <property type="evidence" value="ECO:0007669"/>
    <property type="project" value="UniProtKB-EC"/>
</dbReference>
<dbReference type="STRING" id="290317.Cpha266_1961"/>
<dbReference type="Pfam" id="PF00875">
    <property type="entry name" value="DNA_photolyase"/>
    <property type="match status" value="1"/>
</dbReference>
<reference evidence="15 16" key="1">
    <citation type="submission" date="2006-12" db="EMBL/GenBank/DDBJ databases">
        <title>Complete sequence of Chlorobium phaeobacteroides DSM 266.</title>
        <authorList>
            <consortium name="US DOE Joint Genome Institute"/>
            <person name="Copeland A."/>
            <person name="Lucas S."/>
            <person name="Lapidus A."/>
            <person name="Barry K."/>
            <person name="Detter J.C."/>
            <person name="Glavina del Rio T."/>
            <person name="Hammon N."/>
            <person name="Israni S."/>
            <person name="Pitluck S."/>
            <person name="Goltsman E."/>
            <person name="Schmutz J."/>
            <person name="Larimer F."/>
            <person name="Land M."/>
            <person name="Hauser L."/>
            <person name="Mikhailova N."/>
            <person name="Li T."/>
            <person name="Overmann J."/>
            <person name="Bryant D.A."/>
            <person name="Richardson P."/>
        </authorList>
    </citation>
    <scope>NUCLEOTIDE SEQUENCE [LARGE SCALE GENOMIC DNA]</scope>
    <source>
        <strain evidence="15 16">DSM 266</strain>
    </source>
</reference>
<evidence type="ECO:0000256" key="9">
    <source>
        <dbReference type="ARBA" id="ARBA00023125"/>
    </source>
</evidence>
<keyword evidence="11 15" id="KW-0456">Lyase</keyword>
<dbReference type="EC" id="4.1.99.3" evidence="4"/>
<dbReference type="FunFam" id="3.40.50.620:FF:000110">
    <property type="entry name" value="Deoxyribodipyrimidine photolyase"/>
    <property type="match status" value="1"/>
</dbReference>
<evidence type="ECO:0000256" key="12">
    <source>
        <dbReference type="ARBA" id="ARBA00031671"/>
    </source>
</evidence>
<dbReference type="FunFam" id="1.10.579.10:FF:000002">
    <property type="entry name" value="Deoxyribodipyrimidine photolyase"/>
    <property type="match status" value="1"/>
</dbReference>
<dbReference type="EMBL" id="CP000492">
    <property type="protein sequence ID" value="ABL65974.1"/>
    <property type="molecule type" value="Genomic_DNA"/>
</dbReference>